<evidence type="ECO:0000256" key="1">
    <source>
        <dbReference type="ARBA" id="ARBA00006429"/>
    </source>
</evidence>
<proteinExistence type="inferred from homology"/>
<reference evidence="7" key="1">
    <citation type="journal article" date="2014" name="Int. J. Syst. Evol. Microbiol.">
        <title>Complete genome sequence of Corynebacterium casei LMG S-19264T (=DSM 44701T), isolated from a smear-ripened cheese.</title>
        <authorList>
            <consortium name="US DOE Joint Genome Institute (JGI-PGF)"/>
            <person name="Walter F."/>
            <person name="Albersmeier A."/>
            <person name="Kalinowski J."/>
            <person name="Ruckert C."/>
        </authorList>
    </citation>
    <scope>NUCLEOTIDE SEQUENCE</scope>
    <source>
        <strain evidence="7">CGMCC 1.12181</strain>
    </source>
</reference>
<feature type="domain" description="LTD" evidence="6">
    <location>
        <begin position="261"/>
        <end position="386"/>
    </location>
</feature>
<dbReference type="PROSITE" id="PS51841">
    <property type="entry name" value="LTD"/>
    <property type="match status" value="1"/>
</dbReference>
<dbReference type="InterPro" id="IPR001322">
    <property type="entry name" value="Lamin_tail_dom"/>
</dbReference>
<sequence length="717" mass="76791">MKKHTRILTVLLSLWALAAHANLSDLLISEIAITPTEGEFIEIHNKGGNVIDLTDVYLTDATYPGGGGTYYYQLVSGGGGGGGFADFYARFPAGASIAPGAYQTIALNGAVDFNNLYGVDPTYEIANTNAVPDMLEARIGSIDGLSSGLSGGGEVVVLLHWDGQSDLMQDLDYVLWGDKNEAVSKTGISIDGPDADGTPTSYLDDTDITSQAVVSASSHASGMSWQRSDMNEGNETKTGGNGISGHDETSEDTNNTFFEDTPTPNAAAGNPPAPQIIINEVDAVGSAEFIELTGPANVSTSGITLVMYDGATDQIYDVYDLSGYQLSADGYLLIGDAGLSPDIVLPAGSLQDGPDAVAIYYADASQFTIGDGITSTDIMDALVYDSGQADDAGLLALINNGEPQINENENADATNQSMARCPNASGGSLNSSTYQAVDPTPGLLNNLCPIGDYYATADDTNATTLRNSLHEIIDDHTSFPYSNDGIDDTWEVLSFADEDPTDPSKVWMIYKNNSYTYNGGGQQPYNREHTWPQSYGFSSGALGSDNTARTDAHHLMMSDVGYNGNRGNLYFDNCDSGCTNDVTTANHGQGGPGINNKYDSNSYEVWDFRKGDIARAMFYMDVRYAGDVSGEVDLQLTDNAGLIQTGDPYMGLLSTLIQWHNQDPVDSYELERNERVYSYQGNRNPFIDHPEWVECIFINGGQCTTVADDLIFKNGFE</sequence>
<keyword evidence="3" id="KW-0378">Hydrolase</keyword>
<dbReference type="PANTHER" id="PTHR33607:SF2">
    <property type="entry name" value="ENDONUCLEASE-1"/>
    <property type="match status" value="1"/>
</dbReference>
<dbReference type="AlphaFoldDB" id="A0A917CCQ2"/>
<feature type="compositionally biased region" description="Low complexity" evidence="4">
    <location>
        <begin position="261"/>
        <end position="270"/>
    </location>
</feature>
<keyword evidence="2" id="KW-0540">Nuclease</keyword>
<dbReference type="GO" id="GO:0004518">
    <property type="term" value="F:nuclease activity"/>
    <property type="evidence" value="ECO:0007669"/>
    <property type="project" value="UniProtKB-KW"/>
</dbReference>
<protein>
    <recommendedName>
        <fullName evidence="6">LTD domain-containing protein</fullName>
    </recommendedName>
</protein>
<dbReference type="Pfam" id="PF04231">
    <property type="entry name" value="Endonuclease_1"/>
    <property type="match status" value="1"/>
</dbReference>
<feature type="signal peptide" evidence="5">
    <location>
        <begin position="1"/>
        <end position="21"/>
    </location>
</feature>
<comment type="similarity">
    <text evidence="1">Belongs to the EndA/NucM nuclease family.</text>
</comment>
<name>A0A917CCQ2_9GAMM</name>
<evidence type="ECO:0000256" key="3">
    <source>
        <dbReference type="ARBA" id="ARBA00022801"/>
    </source>
</evidence>
<dbReference type="EMBL" id="BMEO01000001">
    <property type="protein sequence ID" value="GGF83783.1"/>
    <property type="molecule type" value="Genomic_DNA"/>
</dbReference>
<evidence type="ECO:0000256" key="4">
    <source>
        <dbReference type="SAM" id="MobiDB-lite"/>
    </source>
</evidence>
<feature type="region of interest" description="Disordered" evidence="4">
    <location>
        <begin position="213"/>
        <end position="273"/>
    </location>
</feature>
<feature type="region of interest" description="Disordered" evidence="4">
    <location>
        <begin position="185"/>
        <end position="204"/>
    </location>
</feature>
<evidence type="ECO:0000256" key="2">
    <source>
        <dbReference type="ARBA" id="ARBA00022722"/>
    </source>
</evidence>
<dbReference type="PANTHER" id="PTHR33607">
    <property type="entry name" value="ENDONUCLEASE-1"/>
    <property type="match status" value="1"/>
</dbReference>
<dbReference type="InterPro" id="IPR007346">
    <property type="entry name" value="Endonuclease-I"/>
</dbReference>
<dbReference type="InterPro" id="IPR044925">
    <property type="entry name" value="His-Me_finger_sf"/>
</dbReference>
<evidence type="ECO:0000313" key="8">
    <source>
        <dbReference type="Proteomes" id="UP000605253"/>
    </source>
</evidence>
<dbReference type="Proteomes" id="UP000605253">
    <property type="component" value="Unassembled WGS sequence"/>
</dbReference>
<dbReference type="SUPFAM" id="SSF54060">
    <property type="entry name" value="His-Me finger endonucleases"/>
    <property type="match status" value="1"/>
</dbReference>
<keyword evidence="8" id="KW-1185">Reference proteome</keyword>
<accession>A0A917CCQ2</accession>
<feature type="compositionally biased region" description="Low complexity" evidence="4">
    <location>
        <begin position="213"/>
        <end position="224"/>
    </location>
</feature>
<evidence type="ECO:0000259" key="6">
    <source>
        <dbReference type="PROSITE" id="PS51841"/>
    </source>
</evidence>
<gene>
    <name evidence="7" type="ORF">GCM10011365_00950</name>
</gene>
<dbReference type="GO" id="GO:0016787">
    <property type="term" value="F:hydrolase activity"/>
    <property type="evidence" value="ECO:0007669"/>
    <property type="project" value="UniProtKB-KW"/>
</dbReference>
<organism evidence="7 8">
    <name type="scientific">Marinicella pacifica</name>
    <dbReference type="NCBI Taxonomy" id="1171543"/>
    <lineage>
        <taxon>Bacteria</taxon>
        <taxon>Pseudomonadati</taxon>
        <taxon>Pseudomonadota</taxon>
        <taxon>Gammaproteobacteria</taxon>
        <taxon>Lysobacterales</taxon>
        <taxon>Marinicellaceae</taxon>
        <taxon>Marinicella</taxon>
    </lineage>
</organism>
<comment type="caution">
    <text evidence="7">The sequence shown here is derived from an EMBL/GenBank/DDBJ whole genome shotgun (WGS) entry which is preliminary data.</text>
</comment>
<evidence type="ECO:0000256" key="5">
    <source>
        <dbReference type="SAM" id="SignalP"/>
    </source>
</evidence>
<evidence type="ECO:0000313" key="7">
    <source>
        <dbReference type="EMBL" id="GGF83783.1"/>
    </source>
</evidence>
<dbReference type="RefSeq" id="WP_188363702.1">
    <property type="nucleotide sequence ID" value="NZ_BAABJF010000011.1"/>
</dbReference>
<keyword evidence="5" id="KW-0732">Signal</keyword>
<feature type="chain" id="PRO_5037847654" description="LTD domain-containing protein" evidence="5">
    <location>
        <begin position="22"/>
        <end position="717"/>
    </location>
</feature>
<reference evidence="7" key="2">
    <citation type="submission" date="2020-09" db="EMBL/GenBank/DDBJ databases">
        <authorList>
            <person name="Sun Q."/>
            <person name="Zhou Y."/>
        </authorList>
    </citation>
    <scope>NUCLEOTIDE SEQUENCE</scope>
    <source>
        <strain evidence="7">CGMCC 1.12181</strain>
    </source>
</reference>